<evidence type="ECO:0000313" key="1">
    <source>
        <dbReference type="EMBL" id="KAJ0030340.1"/>
    </source>
</evidence>
<comment type="caution">
    <text evidence="1">The sequence shown here is derived from an EMBL/GenBank/DDBJ whole genome shotgun (WGS) entry which is preliminary data.</text>
</comment>
<organism evidence="1 2">
    <name type="scientific">Pistacia integerrima</name>
    <dbReference type="NCBI Taxonomy" id="434235"/>
    <lineage>
        <taxon>Eukaryota</taxon>
        <taxon>Viridiplantae</taxon>
        <taxon>Streptophyta</taxon>
        <taxon>Embryophyta</taxon>
        <taxon>Tracheophyta</taxon>
        <taxon>Spermatophyta</taxon>
        <taxon>Magnoliopsida</taxon>
        <taxon>eudicotyledons</taxon>
        <taxon>Gunneridae</taxon>
        <taxon>Pentapetalae</taxon>
        <taxon>rosids</taxon>
        <taxon>malvids</taxon>
        <taxon>Sapindales</taxon>
        <taxon>Anacardiaceae</taxon>
        <taxon>Pistacia</taxon>
    </lineage>
</organism>
<proteinExistence type="predicted"/>
<name>A0ACC0Y852_9ROSI</name>
<protein>
    <submittedName>
        <fullName evidence="1">Uncharacterized protein</fullName>
    </submittedName>
</protein>
<gene>
    <name evidence="1" type="ORF">Pint_12547</name>
</gene>
<accession>A0ACC0Y852</accession>
<sequence length="100" mass="11016">MAGYPVTQPYYFWLDTCYDFSGYTSIPVPDMSFFFGDDVEVKLDVTGILYVVSASKVCLAFTPIKNADEVTVFGNAQQKTLEVVYDGVGERVGFAPRGCS</sequence>
<keyword evidence="2" id="KW-1185">Reference proteome</keyword>
<evidence type="ECO:0000313" key="2">
    <source>
        <dbReference type="Proteomes" id="UP001163603"/>
    </source>
</evidence>
<reference evidence="2" key="1">
    <citation type="journal article" date="2023" name="G3 (Bethesda)">
        <title>Genome assembly and association tests identify interacting loci associated with vigor, precocity, and sex in interspecific pistachio rootstocks.</title>
        <authorList>
            <person name="Palmer W."/>
            <person name="Jacygrad E."/>
            <person name="Sagayaradj S."/>
            <person name="Cavanaugh K."/>
            <person name="Han R."/>
            <person name="Bertier L."/>
            <person name="Beede B."/>
            <person name="Kafkas S."/>
            <person name="Golino D."/>
            <person name="Preece J."/>
            <person name="Michelmore R."/>
        </authorList>
    </citation>
    <scope>NUCLEOTIDE SEQUENCE [LARGE SCALE GENOMIC DNA]</scope>
</reference>
<dbReference type="EMBL" id="CM047743">
    <property type="protein sequence ID" value="KAJ0030340.1"/>
    <property type="molecule type" value="Genomic_DNA"/>
</dbReference>
<dbReference type="Proteomes" id="UP001163603">
    <property type="component" value="Chromosome 8"/>
</dbReference>